<proteinExistence type="predicted"/>
<protein>
    <submittedName>
        <fullName evidence="2">AAA-like domain-containing protein</fullName>
    </submittedName>
</protein>
<reference evidence="2" key="1">
    <citation type="submission" date="2022-12" db="EMBL/GenBank/DDBJ databases">
        <title>Polyphasic identification of a Novel Hot-Spring Cyanobacterium Ocullathermofonsia sinensis gen nov. sp. nov. and Genomic Insights on its Adaptations to the Thermal Habitat.</title>
        <authorList>
            <person name="Daroch M."/>
            <person name="Tang J."/>
            <person name="Jiang Y."/>
        </authorList>
    </citation>
    <scope>NUCLEOTIDE SEQUENCE</scope>
    <source>
        <strain evidence="2">PKUAC-SCTA174</strain>
    </source>
</reference>
<feature type="domain" description="vWA-MoxR associated protein N-terminal HTH" evidence="1">
    <location>
        <begin position="1"/>
        <end position="78"/>
    </location>
</feature>
<evidence type="ECO:0000259" key="1">
    <source>
        <dbReference type="Pfam" id="PF26355"/>
    </source>
</evidence>
<dbReference type="InterPro" id="IPR058651">
    <property type="entry name" value="HTH_VMAP-M9"/>
</dbReference>
<dbReference type="Pfam" id="PF14516">
    <property type="entry name" value="AAA_35"/>
    <property type="match status" value="1"/>
</dbReference>
<dbReference type="KEGG" id="tsin:OXH18_10090"/>
<dbReference type="Gene3D" id="3.40.50.300">
    <property type="entry name" value="P-loop containing nucleotide triphosphate hydrolases"/>
    <property type="match status" value="1"/>
</dbReference>
<gene>
    <name evidence="2" type="ORF">OXH18_10090</name>
</gene>
<evidence type="ECO:0000313" key="3">
    <source>
        <dbReference type="Proteomes" id="UP001163152"/>
    </source>
</evidence>
<keyword evidence="3" id="KW-1185">Reference proteome</keyword>
<accession>A0A9E9CC92</accession>
<dbReference type="InterPro" id="IPR027417">
    <property type="entry name" value="P-loop_NTPase"/>
</dbReference>
<dbReference type="EMBL" id="CP113797">
    <property type="protein sequence ID" value="WAL62315.1"/>
    <property type="molecule type" value="Genomic_DNA"/>
</dbReference>
<evidence type="ECO:0000313" key="2">
    <source>
        <dbReference type="EMBL" id="WAL62315.1"/>
    </source>
</evidence>
<organism evidence="2 3">
    <name type="scientific">Thermocoleostomius sinensis A174</name>
    <dbReference type="NCBI Taxonomy" id="2016057"/>
    <lineage>
        <taxon>Bacteria</taxon>
        <taxon>Bacillati</taxon>
        <taxon>Cyanobacteriota</taxon>
        <taxon>Cyanophyceae</taxon>
        <taxon>Oculatellales</taxon>
        <taxon>Oculatellaceae</taxon>
        <taxon>Thermocoleostomius</taxon>
    </lineage>
</organism>
<dbReference type="RefSeq" id="WP_268612588.1">
    <property type="nucleotide sequence ID" value="NZ_CP113797.1"/>
</dbReference>
<sequence length="490" mass="55747">MSFDDILDAVEQLLPADRLGAIDRFIFRQSWLGRTYTEMAHMSGYGNDYIKEVGSRLWHDLSEVTGQRVTKKNLQLVFSDHLEPTLASIASVELAAEPVLSESASSAQHWQDLVVLQPPRTIDRVMLPLATRMGFPGGPIPLNSPFYIERPPIEWLSYAELEQPGSLIRIRAPRQMGKSSLMHRLLAHADMLEYRTVHLDFQEADQGVFSSLDQFLRWFCANISRRLQVAPRLDDYWDEDMGSKVSCKVYFAGYLLKQIERPIVIALNEVNRVFEHPQIAQDFLPMLRVWHEQAKHDPAWQKLRLVLAHSTEIYVPLNLNQSPFNVGLSIRLHPFNVEQVQELAQRYHLDWNTPIGCEHAAALQMLVGGHPYLVSLALYHLRQGDIAIEQLLETAAMPSGIYAHHLRGLLTTLLQNPELIGPFQRVVAADAGVSLEAIAAYKLESMGLVHLDGNVAKLSCELYRSFFQAQFAMHSVLQPVMNSMRDKEQW</sequence>
<name>A0A9E9CC92_9CYAN</name>
<dbReference type="SUPFAM" id="SSF52540">
    <property type="entry name" value="P-loop containing nucleoside triphosphate hydrolases"/>
    <property type="match status" value="1"/>
</dbReference>
<dbReference type="Pfam" id="PF26355">
    <property type="entry name" value="HTH_VMAP-M9"/>
    <property type="match status" value="1"/>
</dbReference>
<dbReference type="AlphaFoldDB" id="A0A9E9CC92"/>
<dbReference type="Proteomes" id="UP001163152">
    <property type="component" value="Chromosome"/>
</dbReference>